<dbReference type="AlphaFoldDB" id="A0A1R1L8V2"/>
<protein>
    <recommendedName>
        <fullName evidence="2">UspA domain-containing protein</fullName>
    </recommendedName>
</protein>
<evidence type="ECO:0000256" key="1">
    <source>
        <dbReference type="SAM" id="MobiDB-lite"/>
    </source>
</evidence>
<dbReference type="EMBL" id="MRDE01000067">
    <property type="protein sequence ID" value="OMH23961.1"/>
    <property type="molecule type" value="Genomic_DNA"/>
</dbReference>
<feature type="region of interest" description="Disordered" evidence="1">
    <location>
        <begin position="61"/>
        <end position="88"/>
    </location>
</feature>
<sequence>MPVSTPGPDRPGPERPAPQRPRPVVVGVTERQAAVVLDAAADFAIRLGAPLILVAADPTHLPVDPRRAADPDAPVTALDPDEQDDDARPRLRRFLEQRVAALRAERDLDPAIRLLPGDPAAALTAVAAAVGAQVIVVGTADRSFRAGVREFFEGSVATHLAHRQPVPVLVVPTLASRGRGGA</sequence>
<keyword evidence="4" id="KW-1185">Reference proteome</keyword>
<feature type="region of interest" description="Disordered" evidence="1">
    <location>
        <begin position="1"/>
        <end position="23"/>
    </location>
</feature>
<feature type="domain" description="UspA" evidence="2">
    <location>
        <begin position="22"/>
        <end position="172"/>
    </location>
</feature>
<evidence type="ECO:0000259" key="2">
    <source>
        <dbReference type="Pfam" id="PF00582"/>
    </source>
</evidence>
<name>A0A1R1L8V2_9MICC</name>
<dbReference type="InterPro" id="IPR006016">
    <property type="entry name" value="UspA"/>
</dbReference>
<proteinExistence type="predicted"/>
<dbReference type="SUPFAM" id="SSF52402">
    <property type="entry name" value="Adenine nucleotide alpha hydrolases-like"/>
    <property type="match status" value="1"/>
</dbReference>
<evidence type="ECO:0000313" key="3">
    <source>
        <dbReference type="EMBL" id="OMH23961.1"/>
    </source>
</evidence>
<dbReference type="OrthoDB" id="3213322at2"/>
<reference evidence="3 4" key="1">
    <citation type="submission" date="2016-12" db="EMBL/GenBank/DDBJ databases">
        <title>Draft genome of Tersicoccus phoenicis 1P05MA.</title>
        <authorList>
            <person name="Nakajima Y."/>
            <person name="Yoshizawa S."/>
            <person name="Nakamura K."/>
            <person name="Ogura Y."/>
            <person name="Hayashi T."/>
            <person name="Kogure K."/>
        </authorList>
    </citation>
    <scope>NUCLEOTIDE SEQUENCE [LARGE SCALE GENOMIC DNA]</scope>
    <source>
        <strain evidence="3 4">1p05MA</strain>
    </source>
</reference>
<dbReference type="RefSeq" id="WP_076704419.1">
    <property type="nucleotide sequence ID" value="NZ_MRDE01000067.1"/>
</dbReference>
<dbReference type="Pfam" id="PF00582">
    <property type="entry name" value="Usp"/>
    <property type="match status" value="1"/>
</dbReference>
<organism evidence="3 4">
    <name type="scientific">Tersicoccus phoenicis</name>
    <dbReference type="NCBI Taxonomy" id="554083"/>
    <lineage>
        <taxon>Bacteria</taxon>
        <taxon>Bacillati</taxon>
        <taxon>Actinomycetota</taxon>
        <taxon>Actinomycetes</taxon>
        <taxon>Micrococcales</taxon>
        <taxon>Micrococcaceae</taxon>
        <taxon>Tersicoccus</taxon>
    </lineage>
</organism>
<dbReference type="Proteomes" id="UP000187085">
    <property type="component" value="Unassembled WGS sequence"/>
</dbReference>
<dbReference type="Gene3D" id="3.40.50.12370">
    <property type="match status" value="1"/>
</dbReference>
<evidence type="ECO:0000313" key="4">
    <source>
        <dbReference type="Proteomes" id="UP000187085"/>
    </source>
</evidence>
<dbReference type="STRING" id="554083.BKD30_10085"/>
<gene>
    <name evidence="3" type="ORF">BKD30_10085</name>
</gene>
<feature type="compositionally biased region" description="Pro residues" evidence="1">
    <location>
        <begin position="8"/>
        <end position="21"/>
    </location>
</feature>
<accession>A0A1R1L8V2</accession>
<comment type="caution">
    <text evidence="3">The sequence shown here is derived from an EMBL/GenBank/DDBJ whole genome shotgun (WGS) entry which is preliminary data.</text>
</comment>